<dbReference type="Pfam" id="PF13715">
    <property type="entry name" value="CarbopepD_reg_2"/>
    <property type="match status" value="1"/>
</dbReference>
<protein>
    <submittedName>
        <fullName evidence="6">TonB-dependent receptor</fullName>
    </submittedName>
</protein>
<dbReference type="Gene3D" id="2.40.170.20">
    <property type="entry name" value="TonB-dependent receptor, beta-barrel domain"/>
    <property type="match status" value="1"/>
</dbReference>
<evidence type="ECO:0000259" key="5">
    <source>
        <dbReference type="Pfam" id="PF00593"/>
    </source>
</evidence>
<dbReference type="EMBL" id="JABZTM010000097">
    <property type="protein sequence ID" value="MBF1447399.1"/>
    <property type="molecule type" value="Genomic_DNA"/>
</dbReference>
<dbReference type="GO" id="GO:0009279">
    <property type="term" value="C:cell outer membrane"/>
    <property type="evidence" value="ECO:0007669"/>
    <property type="project" value="UniProtKB-SubCell"/>
</dbReference>
<dbReference type="RefSeq" id="WP_278694723.1">
    <property type="nucleotide sequence ID" value="NZ_CAJZDG010000035.1"/>
</dbReference>
<dbReference type="InterPro" id="IPR036942">
    <property type="entry name" value="Beta-barrel_TonB_sf"/>
</dbReference>
<dbReference type="InterPro" id="IPR008969">
    <property type="entry name" value="CarboxyPept-like_regulatory"/>
</dbReference>
<dbReference type="SUPFAM" id="SSF56935">
    <property type="entry name" value="Porins"/>
    <property type="match status" value="1"/>
</dbReference>
<keyword evidence="2" id="KW-0472">Membrane</keyword>
<accession>A0A9D5WZ35</accession>
<feature type="domain" description="TonB-dependent receptor-like beta-barrel" evidence="5">
    <location>
        <begin position="449"/>
        <end position="866"/>
    </location>
</feature>
<comment type="caution">
    <text evidence="6">The sequence shown here is derived from an EMBL/GenBank/DDBJ whole genome shotgun (WGS) entry which is preliminary data.</text>
</comment>
<proteinExistence type="predicted"/>
<organism evidence="6 7">
    <name type="scientific">Prevotella nigrescens</name>
    <dbReference type="NCBI Taxonomy" id="28133"/>
    <lineage>
        <taxon>Bacteria</taxon>
        <taxon>Pseudomonadati</taxon>
        <taxon>Bacteroidota</taxon>
        <taxon>Bacteroidia</taxon>
        <taxon>Bacteroidales</taxon>
        <taxon>Prevotellaceae</taxon>
        <taxon>Prevotella</taxon>
    </lineage>
</organism>
<dbReference type="SUPFAM" id="SSF49464">
    <property type="entry name" value="Carboxypeptidase regulatory domain-like"/>
    <property type="match status" value="1"/>
</dbReference>
<keyword evidence="3" id="KW-0998">Cell outer membrane</keyword>
<dbReference type="Gene3D" id="2.60.40.1120">
    <property type="entry name" value="Carboxypeptidase-like, regulatory domain"/>
    <property type="match status" value="1"/>
</dbReference>
<keyword evidence="4" id="KW-0732">Signal</keyword>
<evidence type="ECO:0000256" key="3">
    <source>
        <dbReference type="ARBA" id="ARBA00023237"/>
    </source>
</evidence>
<sequence>MPKLLLSILFLLVTLVANGQNTVAEEVVKIDASSATVHSWFQQIERQTKITLSYNPSLINLNQRIGIGVSGKMKVSQLLGIILKNYEYNLIPLDNRKLLIQIKDGKKPAKPIKGDTPIEDLLLSINIKSATVKDWFKLIEQQGHLSLLYPSDRINLARIVKFQRYGKITVKQLIATLLKDYEYKLSVGEGRQLKIDIVKAKVVFLTGVVEETETGEKLFGATVSIADKNGNKTFTATDKNGVFSLITERGAATLTISCMGYSPYEQTFDIRDNTQKTITLAPIPYQIKAVQVQQRKSKEDFTDAMPSNMLSFSNSDLFSQIRILPGVSLSTANTGYNVAGGGTDENLILLEGIPVYSPNHLNTLLPIFNGDATKSVSFYNGYIPTQYEGRLSSVMDVKLRNGNKNKFEHTASFDVASVSAVSEGPIAKNKLSYLVGARRSWLDLFDKYFGADKYSTHIFDDVNAKLSWDMDSVTTLQLSVYNSNDKYKELSKEYKNAVLEWNTQLYALQFNTIINRRLTNSSSLAYTYNGSSADAKAFVLRADKFVESGSRHFYANTDFSCQLNSHYKLNWGLKTDFGQYKIAGFGRGLYNEKEHVKQLSLFVDNKIYLNNWLYMQAGLHYVFYAPNNYKNYWSLQPRLILKATANSNNLFYLTFSRMEQFFHHVLVSNISAPFDFIMPSIKNFKPLMSTHYEVGWKHYMRIGIIELSAYYKRRNNLLAFRPNSFIENSRWDKYIMAGNGESYGLNLYMFNQWHRLSWQLSYGFSKSREWYAELPQLGKIPSLFDLPHSFNAFFSYKMSKHSTFTIGGTVYSGKFPYDSFYGDANNRLETFRTQRDPTRYRIDASYDFRKEFKHSKFFLRFGLYNILGNPSKDELSFNFSYKLSGGCIPFGAITYKF</sequence>
<gene>
    <name evidence="6" type="ORF">HXN55_08475</name>
</gene>
<dbReference type="AlphaFoldDB" id="A0A9D5WZ35"/>
<evidence type="ECO:0000256" key="2">
    <source>
        <dbReference type="ARBA" id="ARBA00023136"/>
    </source>
</evidence>
<evidence type="ECO:0000256" key="4">
    <source>
        <dbReference type="SAM" id="SignalP"/>
    </source>
</evidence>
<keyword evidence="6" id="KW-0675">Receptor</keyword>
<reference evidence="6" key="1">
    <citation type="submission" date="2020-04" db="EMBL/GenBank/DDBJ databases">
        <title>Deep metagenomics examines the oral microbiome during advanced dental caries in children, revealing novel taxa and co-occurrences with host molecules.</title>
        <authorList>
            <person name="Baker J.L."/>
            <person name="Morton J.T."/>
            <person name="Dinis M."/>
            <person name="Alvarez R."/>
            <person name="Tran N.C."/>
            <person name="Knight R."/>
            <person name="Edlund A."/>
        </authorList>
    </citation>
    <scope>NUCLEOTIDE SEQUENCE</scope>
    <source>
        <strain evidence="6">JCVI_32_bin.50</strain>
    </source>
</reference>
<dbReference type="Proteomes" id="UP000787419">
    <property type="component" value="Unassembled WGS sequence"/>
</dbReference>
<dbReference type="InterPro" id="IPR000531">
    <property type="entry name" value="Beta-barrel_TonB"/>
</dbReference>
<evidence type="ECO:0000313" key="6">
    <source>
        <dbReference type="EMBL" id="MBF1447399.1"/>
    </source>
</evidence>
<evidence type="ECO:0000313" key="7">
    <source>
        <dbReference type="Proteomes" id="UP000787419"/>
    </source>
</evidence>
<evidence type="ECO:0000256" key="1">
    <source>
        <dbReference type="ARBA" id="ARBA00004442"/>
    </source>
</evidence>
<comment type="subcellular location">
    <subcellularLocation>
        <location evidence="1">Cell outer membrane</location>
    </subcellularLocation>
</comment>
<feature type="chain" id="PRO_5038975571" evidence="4">
    <location>
        <begin position="20"/>
        <end position="897"/>
    </location>
</feature>
<dbReference type="Pfam" id="PF00593">
    <property type="entry name" value="TonB_dep_Rec_b-barrel"/>
    <property type="match status" value="1"/>
</dbReference>
<name>A0A9D5WZ35_9BACT</name>
<feature type="signal peptide" evidence="4">
    <location>
        <begin position="1"/>
        <end position="19"/>
    </location>
</feature>